<evidence type="ECO:0000313" key="3">
    <source>
        <dbReference type="Proteomes" id="UP001066276"/>
    </source>
</evidence>
<feature type="region of interest" description="Disordered" evidence="1">
    <location>
        <begin position="46"/>
        <end position="98"/>
    </location>
</feature>
<dbReference type="Proteomes" id="UP001066276">
    <property type="component" value="Chromosome 1_2"/>
</dbReference>
<sequence length="98" mass="10513">MPCNSESAERQNDVVGASTGVGPFPPSSWGMMDGLPPRSFCDFWVKRGSEGDDDGCQESEREEEENATQGTAASDGGVETGTCGEMTEARRTDTDEER</sequence>
<comment type="caution">
    <text evidence="2">The sequence shown here is derived from an EMBL/GenBank/DDBJ whole genome shotgun (WGS) entry which is preliminary data.</text>
</comment>
<keyword evidence="3" id="KW-1185">Reference proteome</keyword>
<gene>
    <name evidence="2" type="ORF">NDU88_001538</name>
</gene>
<reference evidence="2" key="1">
    <citation type="journal article" date="2022" name="bioRxiv">
        <title>Sequencing and chromosome-scale assembly of the giantPleurodeles waltlgenome.</title>
        <authorList>
            <person name="Brown T."/>
            <person name="Elewa A."/>
            <person name="Iarovenko S."/>
            <person name="Subramanian E."/>
            <person name="Araus A.J."/>
            <person name="Petzold A."/>
            <person name="Susuki M."/>
            <person name="Suzuki K.-i.T."/>
            <person name="Hayashi T."/>
            <person name="Toyoda A."/>
            <person name="Oliveira C."/>
            <person name="Osipova E."/>
            <person name="Leigh N.D."/>
            <person name="Simon A."/>
            <person name="Yun M.H."/>
        </authorList>
    </citation>
    <scope>NUCLEOTIDE SEQUENCE</scope>
    <source>
        <strain evidence="2">20211129_DDA</strain>
        <tissue evidence="2">Liver</tissue>
    </source>
</reference>
<organism evidence="2 3">
    <name type="scientific">Pleurodeles waltl</name>
    <name type="common">Iberian ribbed newt</name>
    <dbReference type="NCBI Taxonomy" id="8319"/>
    <lineage>
        <taxon>Eukaryota</taxon>
        <taxon>Metazoa</taxon>
        <taxon>Chordata</taxon>
        <taxon>Craniata</taxon>
        <taxon>Vertebrata</taxon>
        <taxon>Euteleostomi</taxon>
        <taxon>Amphibia</taxon>
        <taxon>Batrachia</taxon>
        <taxon>Caudata</taxon>
        <taxon>Salamandroidea</taxon>
        <taxon>Salamandridae</taxon>
        <taxon>Pleurodelinae</taxon>
        <taxon>Pleurodeles</taxon>
    </lineage>
</organism>
<proteinExistence type="predicted"/>
<evidence type="ECO:0000313" key="2">
    <source>
        <dbReference type="EMBL" id="KAJ1206129.1"/>
    </source>
</evidence>
<name>A0AAV7VZ92_PLEWA</name>
<evidence type="ECO:0000256" key="1">
    <source>
        <dbReference type="SAM" id="MobiDB-lite"/>
    </source>
</evidence>
<protein>
    <submittedName>
        <fullName evidence="2">Uncharacterized protein</fullName>
    </submittedName>
</protein>
<accession>A0AAV7VZ92</accession>
<feature type="compositionally biased region" description="Basic and acidic residues" evidence="1">
    <location>
        <begin position="87"/>
        <end position="98"/>
    </location>
</feature>
<dbReference type="AlphaFoldDB" id="A0AAV7VZ92"/>
<feature type="region of interest" description="Disordered" evidence="1">
    <location>
        <begin position="1"/>
        <end position="33"/>
    </location>
</feature>
<feature type="compositionally biased region" description="Acidic residues" evidence="1">
    <location>
        <begin position="51"/>
        <end position="66"/>
    </location>
</feature>
<dbReference type="EMBL" id="JANPWB010000002">
    <property type="protein sequence ID" value="KAJ1206129.1"/>
    <property type="molecule type" value="Genomic_DNA"/>
</dbReference>